<dbReference type="GO" id="GO:0000160">
    <property type="term" value="P:phosphorelay signal transduction system"/>
    <property type="evidence" value="ECO:0007669"/>
    <property type="project" value="InterPro"/>
</dbReference>
<dbReference type="InterPro" id="IPR011006">
    <property type="entry name" value="CheY-like_superfamily"/>
</dbReference>
<feature type="modified residue" description="4-aspartylphosphate" evidence="1">
    <location>
        <position position="69"/>
    </location>
</feature>
<dbReference type="InterPro" id="IPR001789">
    <property type="entry name" value="Sig_transdc_resp-reg_receiver"/>
</dbReference>
<dbReference type="EMBL" id="JABFCS010000002">
    <property type="protein sequence ID" value="NNU45449.1"/>
    <property type="molecule type" value="Genomic_DNA"/>
</dbReference>
<comment type="caution">
    <text evidence="3">The sequence shown here is derived from an EMBL/GenBank/DDBJ whole genome shotgun (WGS) entry which is preliminary data.</text>
</comment>
<name>A0A849KTZ4_9BURK</name>
<proteinExistence type="predicted"/>
<dbReference type="Pfam" id="PF00072">
    <property type="entry name" value="Response_reg"/>
    <property type="match status" value="1"/>
</dbReference>
<dbReference type="SUPFAM" id="SSF52172">
    <property type="entry name" value="CheY-like"/>
    <property type="match status" value="1"/>
</dbReference>
<gene>
    <name evidence="3" type="ORF">HK415_23240</name>
</gene>
<protein>
    <submittedName>
        <fullName evidence="3">Response regulator</fullName>
    </submittedName>
</protein>
<reference evidence="3 4" key="2">
    <citation type="submission" date="2020-06" db="EMBL/GenBank/DDBJ databases">
        <title>Ramlibacter rhizophilus sp. nov., isolated from rhizosphere soil of national flower Mugunghwa from South Korea.</title>
        <authorList>
            <person name="Zheng-Fei Y."/>
            <person name="Huan T."/>
        </authorList>
    </citation>
    <scope>NUCLEOTIDE SEQUENCE [LARGE SCALE GENOMIC DNA]</scope>
    <source>
        <strain evidence="3 4">B156</strain>
    </source>
</reference>
<keyword evidence="4" id="KW-1185">Reference proteome</keyword>
<dbReference type="Proteomes" id="UP000552954">
    <property type="component" value="Unassembled WGS sequence"/>
</dbReference>
<sequence length="148" mass="15920">MNEQRKLEGSMGLNELRFLVVEDHAFQRTLLEQMLRTLGAAQVASVANGKEAMKLLRAGDAHFDIVITDLMMPEVDGIELIPMLKKSAHPVALVLASVDQASLEMAAVIARGQGVRVLGTIPKPVTPEKLRALVDPYLADRGPAAGSP</sequence>
<dbReference type="InterPro" id="IPR052048">
    <property type="entry name" value="ST_Response_Regulator"/>
</dbReference>
<evidence type="ECO:0000259" key="2">
    <source>
        <dbReference type="PROSITE" id="PS50110"/>
    </source>
</evidence>
<dbReference type="PANTHER" id="PTHR43228:SF1">
    <property type="entry name" value="TWO-COMPONENT RESPONSE REGULATOR ARR22"/>
    <property type="match status" value="1"/>
</dbReference>
<feature type="domain" description="Response regulatory" evidence="2">
    <location>
        <begin position="17"/>
        <end position="138"/>
    </location>
</feature>
<dbReference type="SMART" id="SM00448">
    <property type="entry name" value="REC"/>
    <property type="match status" value="1"/>
</dbReference>
<evidence type="ECO:0000313" key="4">
    <source>
        <dbReference type="Proteomes" id="UP000552954"/>
    </source>
</evidence>
<dbReference type="PANTHER" id="PTHR43228">
    <property type="entry name" value="TWO-COMPONENT RESPONSE REGULATOR"/>
    <property type="match status" value="1"/>
</dbReference>
<reference evidence="3 4" key="1">
    <citation type="submission" date="2020-05" db="EMBL/GenBank/DDBJ databases">
        <authorList>
            <person name="Khan S.A."/>
            <person name="Jeon C.O."/>
            <person name="Chun B.H."/>
        </authorList>
    </citation>
    <scope>NUCLEOTIDE SEQUENCE [LARGE SCALE GENOMIC DNA]</scope>
    <source>
        <strain evidence="3 4">B156</strain>
    </source>
</reference>
<organism evidence="3 4">
    <name type="scientific">Ramlibacter montanisoli</name>
    <dbReference type="NCBI Taxonomy" id="2732512"/>
    <lineage>
        <taxon>Bacteria</taxon>
        <taxon>Pseudomonadati</taxon>
        <taxon>Pseudomonadota</taxon>
        <taxon>Betaproteobacteria</taxon>
        <taxon>Burkholderiales</taxon>
        <taxon>Comamonadaceae</taxon>
        <taxon>Ramlibacter</taxon>
    </lineage>
</organism>
<evidence type="ECO:0000256" key="1">
    <source>
        <dbReference type="PROSITE-ProRule" id="PRU00169"/>
    </source>
</evidence>
<keyword evidence="1" id="KW-0597">Phosphoprotein</keyword>
<dbReference type="PROSITE" id="PS50110">
    <property type="entry name" value="RESPONSE_REGULATORY"/>
    <property type="match status" value="1"/>
</dbReference>
<dbReference type="RefSeq" id="WP_171563751.1">
    <property type="nucleotide sequence ID" value="NZ_JABFCS010000002.1"/>
</dbReference>
<accession>A0A849KTZ4</accession>
<dbReference type="AlphaFoldDB" id="A0A849KTZ4"/>
<dbReference type="Gene3D" id="3.40.50.2300">
    <property type="match status" value="1"/>
</dbReference>
<evidence type="ECO:0000313" key="3">
    <source>
        <dbReference type="EMBL" id="NNU45449.1"/>
    </source>
</evidence>